<feature type="region of interest" description="Disordered" evidence="9">
    <location>
        <begin position="515"/>
        <end position="551"/>
    </location>
</feature>
<evidence type="ECO:0000256" key="5">
    <source>
        <dbReference type="ARBA" id="ARBA00022679"/>
    </source>
</evidence>
<keyword evidence="12" id="KW-1185">Reference proteome</keyword>
<evidence type="ECO:0000256" key="8">
    <source>
        <dbReference type="ARBA" id="ARBA00022840"/>
    </source>
</evidence>
<evidence type="ECO:0000256" key="9">
    <source>
        <dbReference type="SAM" id="MobiDB-lite"/>
    </source>
</evidence>
<dbReference type="Pfam" id="PF16575">
    <property type="entry name" value="CLP1_P"/>
    <property type="match status" value="1"/>
</dbReference>
<dbReference type="GO" id="GO:0005634">
    <property type="term" value="C:nucleus"/>
    <property type="evidence" value="ECO:0007669"/>
    <property type="project" value="TreeGrafter"/>
</dbReference>
<dbReference type="OrthoDB" id="4054781at2759"/>
<dbReference type="PANTHER" id="PTHR12755:SF3">
    <property type="entry name" value="POLYNUCLEOTIDE 5'-HYDROXYL-KINASE NOL9"/>
    <property type="match status" value="1"/>
</dbReference>
<evidence type="ECO:0000259" key="10">
    <source>
        <dbReference type="Pfam" id="PF16575"/>
    </source>
</evidence>
<organism evidence="11 12">
    <name type="scientific">Sphaceloma murrayae</name>
    <dbReference type="NCBI Taxonomy" id="2082308"/>
    <lineage>
        <taxon>Eukaryota</taxon>
        <taxon>Fungi</taxon>
        <taxon>Dikarya</taxon>
        <taxon>Ascomycota</taxon>
        <taxon>Pezizomycotina</taxon>
        <taxon>Dothideomycetes</taxon>
        <taxon>Dothideomycetidae</taxon>
        <taxon>Myriangiales</taxon>
        <taxon>Elsinoaceae</taxon>
        <taxon>Sphaceloma</taxon>
    </lineage>
</organism>
<proteinExistence type="inferred from homology"/>
<dbReference type="STRING" id="2082308.A0A2K1QQE1"/>
<dbReference type="InterPro" id="IPR027417">
    <property type="entry name" value="P-loop_NTPase"/>
</dbReference>
<gene>
    <name evidence="11" type="ORF">CAC42_6934</name>
</gene>
<reference evidence="11 12" key="1">
    <citation type="submission" date="2017-06" db="EMBL/GenBank/DDBJ databases">
        <title>Draft genome sequence of a variant of Elsinoe murrayae.</title>
        <authorList>
            <person name="Cheng Q."/>
        </authorList>
    </citation>
    <scope>NUCLEOTIDE SEQUENCE [LARGE SCALE GENOMIC DNA]</scope>
    <source>
        <strain evidence="11 12">CQ-2017a</strain>
    </source>
</reference>
<dbReference type="InterPro" id="IPR032319">
    <property type="entry name" value="CLP1_P"/>
</dbReference>
<comment type="function">
    <text evidence="1">Polynucleotide 5'-kinase involved in rRNA processing.</text>
</comment>
<dbReference type="AlphaFoldDB" id="A0A2K1QQE1"/>
<comment type="similarity">
    <text evidence="2">Belongs to the Clp1 family. NOL9/GRC3 subfamily.</text>
</comment>
<dbReference type="GO" id="GO:0000448">
    <property type="term" value="P:cleavage in ITS2 between 5.8S rRNA and LSU-rRNA of tricistronic rRNA transcript (SSU-rRNA, 5.8S rRNA, LSU-rRNA)"/>
    <property type="evidence" value="ECO:0007669"/>
    <property type="project" value="TreeGrafter"/>
</dbReference>
<keyword evidence="8" id="KW-0067">ATP-binding</keyword>
<feature type="region of interest" description="Disordered" evidence="9">
    <location>
        <begin position="621"/>
        <end position="642"/>
    </location>
</feature>
<feature type="compositionally biased region" description="Basic residues" evidence="9">
    <location>
        <begin position="724"/>
        <end position="733"/>
    </location>
</feature>
<feature type="compositionally biased region" description="Basic and acidic residues" evidence="9">
    <location>
        <begin position="705"/>
        <end position="723"/>
    </location>
</feature>
<dbReference type="InterPro" id="IPR045116">
    <property type="entry name" value="Clp1/Grc3"/>
</dbReference>
<dbReference type="Proteomes" id="UP000243797">
    <property type="component" value="Unassembled WGS sequence"/>
</dbReference>
<feature type="domain" description="Clp1 P-loop" evidence="10">
    <location>
        <begin position="245"/>
        <end position="438"/>
    </location>
</feature>
<evidence type="ECO:0000256" key="7">
    <source>
        <dbReference type="ARBA" id="ARBA00022777"/>
    </source>
</evidence>
<protein>
    <recommendedName>
        <fullName evidence="4">Polynucleotide 5'-hydroxyl-kinase GRC3</fullName>
    </recommendedName>
    <alternativeName>
        <fullName evidence="3">Polynucleotide 5'-hydroxyl-kinase grc3</fullName>
    </alternativeName>
</protein>
<dbReference type="GO" id="GO:0005524">
    <property type="term" value="F:ATP binding"/>
    <property type="evidence" value="ECO:0007669"/>
    <property type="project" value="UniProtKB-KW"/>
</dbReference>
<dbReference type="PANTHER" id="PTHR12755">
    <property type="entry name" value="CLEAVAGE/POLYADENYLATION FACTOR IA SUBUNIT CLP1P"/>
    <property type="match status" value="1"/>
</dbReference>
<keyword evidence="7 11" id="KW-0418">Kinase</keyword>
<evidence type="ECO:0000256" key="1">
    <source>
        <dbReference type="ARBA" id="ARBA00003798"/>
    </source>
</evidence>
<evidence type="ECO:0000256" key="2">
    <source>
        <dbReference type="ARBA" id="ARBA00011003"/>
    </source>
</evidence>
<evidence type="ECO:0000313" key="11">
    <source>
        <dbReference type="EMBL" id="PNS17251.1"/>
    </source>
</evidence>
<dbReference type="GO" id="GO:0051731">
    <property type="term" value="F:polynucleotide 5'-hydroxyl-kinase activity"/>
    <property type="evidence" value="ECO:0007669"/>
    <property type="project" value="InterPro"/>
</dbReference>
<evidence type="ECO:0000313" key="12">
    <source>
        <dbReference type="Proteomes" id="UP000243797"/>
    </source>
</evidence>
<dbReference type="FunCoup" id="A0A2K1QQE1">
    <property type="interactions" value="139"/>
</dbReference>
<name>A0A2K1QQE1_9PEZI</name>
<dbReference type="InParanoid" id="A0A2K1QQE1"/>
<accession>A0A2K1QQE1</accession>
<evidence type="ECO:0000256" key="4">
    <source>
        <dbReference type="ARBA" id="ARBA00019824"/>
    </source>
</evidence>
<feature type="region of interest" description="Disordered" evidence="9">
    <location>
        <begin position="705"/>
        <end position="733"/>
    </location>
</feature>
<evidence type="ECO:0000256" key="3">
    <source>
        <dbReference type="ARBA" id="ARBA00018706"/>
    </source>
</evidence>
<dbReference type="Gene3D" id="3.40.50.300">
    <property type="entry name" value="P-loop containing nucleotide triphosphate hydrolases"/>
    <property type="match status" value="1"/>
</dbReference>
<dbReference type="EMBL" id="NKHZ01000051">
    <property type="protein sequence ID" value="PNS17251.1"/>
    <property type="molecule type" value="Genomic_DNA"/>
</dbReference>
<sequence>MPKRKAAEALSSAPQSAFAAARAFKTTQDRTQDPLSTTTTVASSIDGTFDVVQSRPPQLERHEAFGYTPETPGRVESETVHDTTAQLPETVPLANYRRSALETHHDRAVLKLEAGEWLAATGIYDLLVREGAVSIYGAYLPASSERHRVFAPLSHALPVIKARRESVVEILSVECELSSLVRLSPLWNRIWKQWQGHSFALATPNAYDPLLAQAKPLEIDVSAQKILNRFAASDRSTPATVLVVGSKASGKSTFCRCLSNALVSNPQPDTKPSCFWLDIDPGQPEFGSAGCVSFAHLNKLLLGPGFTHIGLRSRADSKVIRSHTLAATSPKEDMDHYMTCVTELNARCRSFRKTNANGSIIINCPGWTTGSGAALLQKLAENLSVTDVIILESDALPMDPLSFPEGVRVRTLRSHSQASTSRPAAETRAMQTMSYFHSGNPGGNGTSWSSRPISSFTPLTMSYAGRGLSIDAILSYHQNVSAQDMMAVLDGALVAIVRVSTLATLRASRQPFIPVQTHKHPSPQDPSRDTALAEPHGIPIGPGRPLDPTSSQCLGQAIVKRIDPGKKQLHLITPVTEEQIRQSVSSKGGKDLLVLVYGKFDRPDWAHLEDVYHRDFVARGGQEDGADQQDAHDPGFDLSEEEEDVDVADEAMKDIGGKGEGTDVNAKDNGLGLGLGQTDADADAEASASSLPPYVAMRFARTTNSDKADGEARTGEILSERVWRPRHLPRNTR</sequence>
<comment type="caution">
    <text evidence="11">The sequence shown here is derived from an EMBL/GenBank/DDBJ whole genome shotgun (WGS) entry which is preliminary data.</text>
</comment>
<evidence type="ECO:0000256" key="6">
    <source>
        <dbReference type="ARBA" id="ARBA00022741"/>
    </source>
</evidence>
<keyword evidence="6" id="KW-0547">Nucleotide-binding</keyword>
<keyword evidence="5" id="KW-0808">Transferase</keyword>